<protein>
    <submittedName>
        <fullName evidence="8">Cystathionine beta-lyase</fullName>
    </submittedName>
</protein>
<evidence type="ECO:0000256" key="1">
    <source>
        <dbReference type="ARBA" id="ARBA00001933"/>
    </source>
</evidence>
<dbReference type="NCBIfam" id="TIGR01324">
    <property type="entry name" value="cysta_beta_ly_B"/>
    <property type="match status" value="1"/>
</dbReference>
<dbReference type="GO" id="GO:0019346">
    <property type="term" value="P:transsulfuration"/>
    <property type="evidence" value="ECO:0007669"/>
    <property type="project" value="InterPro"/>
</dbReference>
<dbReference type="GO" id="GO:0047804">
    <property type="term" value="F:cysteine-S-conjugate beta-lyase activity"/>
    <property type="evidence" value="ECO:0007669"/>
    <property type="project" value="InterPro"/>
</dbReference>
<reference evidence="8 9" key="1">
    <citation type="journal article" date="2015" name="Genome Announc.">
        <title>Genome Assemblies of Three Soil-Associated Devosia species: D. insulae, D. limi, and D. soli.</title>
        <authorList>
            <person name="Hassan Y.I."/>
            <person name="Lepp D."/>
            <person name="Zhou T."/>
        </authorList>
    </citation>
    <scope>NUCLEOTIDE SEQUENCE [LARGE SCALE GENOMIC DNA]</scope>
    <source>
        <strain evidence="8 9">DS-56</strain>
    </source>
</reference>
<proteinExistence type="inferred from homology"/>
<organism evidence="8 9">
    <name type="scientific">Devosia insulae DS-56</name>
    <dbReference type="NCBI Taxonomy" id="1116389"/>
    <lineage>
        <taxon>Bacteria</taxon>
        <taxon>Pseudomonadati</taxon>
        <taxon>Pseudomonadota</taxon>
        <taxon>Alphaproteobacteria</taxon>
        <taxon>Hyphomicrobiales</taxon>
        <taxon>Devosiaceae</taxon>
        <taxon>Devosia</taxon>
    </lineage>
</organism>
<gene>
    <name evidence="8" type="ORF">VW23_001085</name>
</gene>
<feature type="modified residue" description="N6-(pyridoxal phosphate)lysine" evidence="6">
    <location>
        <position position="211"/>
    </location>
</feature>
<name>A0A1E5XSY3_9HYPH</name>
<dbReference type="InterPro" id="IPR015422">
    <property type="entry name" value="PyrdxlP-dep_Trfase_small"/>
</dbReference>
<keyword evidence="9" id="KW-1185">Reference proteome</keyword>
<evidence type="ECO:0000256" key="2">
    <source>
        <dbReference type="ARBA" id="ARBA00009077"/>
    </source>
</evidence>
<dbReference type="InterPro" id="IPR015421">
    <property type="entry name" value="PyrdxlP-dep_Trfase_major"/>
</dbReference>
<evidence type="ECO:0000313" key="9">
    <source>
        <dbReference type="Proteomes" id="UP000095463"/>
    </source>
</evidence>
<dbReference type="GO" id="GO:0019450">
    <property type="term" value="P:L-cysteine catabolic process to pyruvate"/>
    <property type="evidence" value="ECO:0007669"/>
    <property type="project" value="TreeGrafter"/>
</dbReference>
<comment type="cofactor">
    <cofactor evidence="1 7">
        <name>pyridoxal 5'-phosphate</name>
        <dbReference type="ChEBI" id="CHEBI:597326"/>
    </cofactor>
</comment>
<comment type="caution">
    <text evidence="8">The sequence shown here is derived from an EMBL/GenBank/DDBJ whole genome shotgun (WGS) entry which is preliminary data.</text>
</comment>
<dbReference type="Gene3D" id="3.40.640.10">
    <property type="entry name" value="Type I PLP-dependent aspartate aminotransferase-like (Major domain)"/>
    <property type="match status" value="1"/>
</dbReference>
<keyword evidence="4" id="KW-0456">Lyase</keyword>
<dbReference type="Pfam" id="PF01053">
    <property type="entry name" value="Cys_Met_Meta_PP"/>
    <property type="match status" value="1"/>
</dbReference>
<evidence type="ECO:0000256" key="3">
    <source>
        <dbReference type="ARBA" id="ARBA00022898"/>
    </source>
</evidence>
<dbReference type="SUPFAM" id="SSF53383">
    <property type="entry name" value="PLP-dependent transferases"/>
    <property type="match status" value="1"/>
</dbReference>
<dbReference type="AlphaFoldDB" id="A0A1E5XSY3"/>
<evidence type="ECO:0000313" key="8">
    <source>
        <dbReference type="EMBL" id="OEO31690.1"/>
    </source>
</evidence>
<dbReference type="GO" id="GO:0030170">
    <property type="term" value="F:pyridoxal phosphate binding"/>
    <property type="evidence" value="ECO:0007669"/>
    <property type="project" value="InterPro"/>
</dbReference>
<comment type="similarity">
    <text evidence="2 7">Belongs to the trans-sulfuration enzymes family.</text>
</comment>
<dbReference type="PIRSF" id="PIRSF001434">
    <property type="entry name" value="CGS"/>
    <property type="match status" value="1"/>
</dbReference>
<dbReference type="InterPro" id="IPR015424">
    <property type="entry name" value="PyrdxlP-dep_Trfase"/>
</dbReference>
<dbReference type="FunFam" id="3.40.640.10:FF:000046">
    <property type="entry name" value="Cystathionine gamma-lyase"/>
    <property type="match status" value="1"/>
</dbReference>
<evidence type="ECO:0000256" key="4">
    <source>
        <dbReference type="ARBA" id="ARBA00023239"/>
    </source>
</evidence>
<dbReference type="InterPro" id="IPR006233">
    <property type="entry name" value="Cys_b_lyase_bac"/>
</dbReference>
<comment type="catalytic activity">
    <reaction evidence="5">
        <text>L,L-cystathionine + H2O = L-homocysteine + pyruvate + NH4(+)</text>
        <dbReference type="Rhea" id="RHEA:13965"/>
        <dbReference type="ChEBI" id="CHEBI:15361"/>
        <dbReference type="ChEBI" id="CHEBI:15377"/>
        <dbReference type="ChEBI" id="CHEBI:28938"/>
        <dbReference type="ChEBI" id="CHEBI:58161"/>
        <dbReference type="ChEBI" id="CHEBI:58199"/>
    </reaction>
</comment>
<dbReference type="Gene3D" id="3.90.1150.10">
    <property type="entry name" value="Aspartate Aminotransferase, domain 1"/>
    <property type="match status" value="1"/>
</dbReference>
<dbReference type="EMBL" id="LAJE02000146">
    <property type="protein sequence ID" value="OEO31690.1"/>
    <property type="molecule type" value="Genomic_DNA"/>
</dbReference>
<accession>A0A1E5XSY3</accession>
<evidence type="ECO:0000256" key="6">
    <source>
        <dbReference type="PIRSR" id="PIRSR001434-2"/>
    </source>
</evidence>
<dbReference type="RefSeq" id="WP_069909132.1">
    <property type="nucleotide sequence ID" value="NZ_LAJE02000146.1"/>
</dbReference>
<dbReference type="InterPro" id="IPR000277">
    <property type="entry name" value="Cys/Met-Metab_PyrdxlP-dep_enz"/>
</dbReference>
<evidence type="ECO:0000256" key="5">
    <source>
        <dbReference type="ARBA" id="ARBA00047517"/>
    </source>
</evidence>
<evidence type="ECO:0000256" key="7">
    <source>
        <dbReference type="RuleBase" id="RU362118"/>
    </source>
</evidence>
<dbReference type="PANTHER" id="PTHR43500:SF1">
    <property type="entry name" value="CYSTATHIONINE BETA-LYASE-RELATED"/>
    <property type="match status" value="1"/>
</dbReference>
<keyword evidence="3 6" id="KW-0663">Pyridoxal phosphate</keyword>
<sequence>MTDNNGKSGIPASLATVLTHSGRASDEHFGFVNMPVFRGSTILFKSLDELEDYKAPYRYGRNDNPTTRALCDLISELEGAAGTIIAPSGLSAVSTALLAAVSAGDELLMTDSAYEPTRTFATEGLTRFGVTTRYYDPRIGAGIAELFTDKTKAIFVESPGSLTFEMQDLPAIAAAAHARGITVIVDNSWGTPLFHRPLEFGSDMVMHAATKMFVGHSDAMVGTVSANEKLWGRLKRTHRILGVAVSPDDSYLTLRGLRTLAVRMKHHDEAALAFASWLEGQPEVEEVYHPALPSHPDHALFKRDFSGAGSLFAFRLKKRSRDALAAMVNGFQLFGMGYSWGGYESLCIPFDPSNIRTAVAWDAPGQMFRVHVGLESLDDLKADMAAALTRYRAIA</sequence>
<dbReference type="OrthoDB" id="9805807at2"/>
<dbReference type="PANTHER" id="PTHR43500">
    <property type="entry name" value="CYSTATHIONINE BETA-LYASE-RELATED"/>
    <property type="match status" value="1"/>
</dbReference>
<dbReference type="Proteomes" id="UP000095463">
    <property type="component" value="Unassembled WGS sequence"/>
</dbReference>